<dbReference type="Pfam" id="PF00130">
    <property type="entry name" value="C1_1"/>
    <property type="match status" value="1"/>
</dbReference>
<dbReference type="SMART" id="SM00109">
    <property type="entry name" value="C1"/>
    <property type="match status" value="1"/>
</dbReference>
<keyword evidence="5" id="KW-0175">Coiled coil</keyword>
<dbReference type="InterPro" id="IPR027267">
    <property type="entry name" value="AH/BAR_dom_sf"/>
</dbReference>
<feature type="region of interest" description="Disordered" evidence="6">
    <location>
        <begin position="170"/>
        <end position="195"/>
    </location>
</feature>
<organism evidence="10 11">
    <name type="scientific">Tetrapyrgos nigripes</name>
    <dbReference type="NCBI Taxonomy" id="182062"/>
    <lineage>
        <taxon>Eukaryota</taxon>
        <taxon>Fungi</taxon>
        <taxon>Dikarya</taxon>
        <taxon>Basidiomycota</taxon>
        <taxon>Agaricomycotina</taxon>
        <taxon>Agaricomycetes</taxon>
        <taxon>Agaricomycetidae</taxon>
        <taxon>Agaricales</taxon>
        <taxon>Marasmiineae</taxon>
        <taxon>Marasmiaceae</taxon>
        <taxon>Tetrapyrgos</taxon>
    </lineage>
</organism>
<dbReference type="Proteomes" id="UP000559256">
    <property type="component" value="Unassembled WGS sequence"/>
</dbReference>
<dbReference type="PANTHER" id="PTHR15735">
    <property type="entry name" value="FCH AND DOUBLE SH3 DOMAINS PROTEIN"/>
    <property type="match status" value="1"/>
</dbReference>
<dbReference type="InterPro" id="IPR001060">
    <property type="entry name" value="FCH_dom"/>
</dbReference>
<dbReference type="CDD" id="cd11912">
    <property type="entry name" value="SH3_Bzz1_1"/>
    <property type="match status" value="1"/>
</dbReference>
<dbReference type="PRINTS" id="PR00008">
    <property type="entry name" value="DAGPEDOMAIN"/>
</dbReference>
<feature type="region of interest" description="Disordered" evidence="6">
    <location>
        <begin position="464"/>
        <end position="490"/>
    </location>
</feature>
<dbReference type="GO" id="GO:0030036">
    <property type="term" value="P:actin cytoskeleton organization"/>
    <property type="evidence" value="ECO:0007669"/>
    <property type="project" value="UniProtKB-ARBA"/>
</dbReference>
<proteinExistence type="predicted"/>
<evidence type="ECO:0000313" key="11">
    <source>
        <dbReference type="Proteomes" id="UP000559256"/>
    </source>
</evidence>
<dbReference type="GO" id="GO:0046872">
    <property type="term" value="F:metal ion binding"/>
    <property type="evidence" value="ECO:0007669"/>
    <property type="project" value="UniProtKB-KW"/>
</dbReference>
<dbReference type="InterPro" id="IPR031160">
    <property type="entry name" value="F_BAR_dom"/>
</dbReference>
<evidence type="ECO:0000256" key="6">
    <source>
        <dbReference type="SAM" id="MobiDB-lite"/>
    </source>
</evidence>
<name>A0A8H5FB07_9AGAR</name>
<dbReference type="InterPro" id="IPR046349">
    <property type="entry name" value="C1-like_sf"/>
</dbReference>
<evidence type="ECO:0000259" key="8">
    <source>
        <dbReference type="PROSITE" id="PS50081"/>
    </source>
</evidence>
<keyword evidence="11" id="KW-1185">Reference proteome</keyword>
<feature type="domain" description="Phorbol-ester/DAG-type" evidence="8">
    <location>
        <begin position="409"/>
        <end position="459"/>
    </location>
</feature>
<evidence type="ECO:0000256" key="5">
    <source>
        <dbReference type="PROSITE-ProRule" id="PRU01077"/>
    </source>
</evidence>
<dbReference type="PROSITE" id="PS50081">
    <property type="entry name" value="ZF_DAG_PE_2"/>
    <property type="match status" value="1"/>
</dbReference>
<dbReference type="GO" id="GO:0030864">
    <property type="term" value="C:cortical actin cytoskeleton"/>
    <property type="evidence" value="ECO:0007669"/>
    <property type="project" value="UniProtKB-ARBA"/>
</dbReference>
<dbReference type="InterPro" id="IPR036028">
    <property type="entry name" value="SH3-like_dom_sf"/>
</dbReference>
<dbReference type="EMBL" id="JAACJM010000331">
    <property type="protein sequence ID" value="KAF5330266.1"/>
    <property type="molecule type" value="Genomic_DNA"/>
</dbReference>
<gene>
    <name evidence="10" type="ORF">D9758_014458</name>
</gene>
<dbReference type="PROSITE" id="PS00479">
    <property type="entry name" value="ZF_DAG_PE_1"/>
    <property type="match status" value="1"/>
</dbReference>
<dbReference type="Gene3D" id="1.20.1270.60">
    <property type="entry name" value="Arfaptin homology (AH) domain/BAR domain"/>
    <property type="match status" value="1"/>
</dbReference>
<feature type="domain" description="SH3" evidence="7">
    <location>
        <begin position="501"/>
        <end position="564"/>
    </location>
</feature>
<evidence type="ECO:0000259" key="7">
    <source>
        <dbReference type="PROSITE" id="PS50002"/>
    </source>
</evidence>
<keyword evidence="2" id="KW-0479">Metal-binding</keyword>
<dbReference type="SUPFAM" id="SSF103657">
    <property type="entry name" value="BAR/IMD domain-like"/>
    <property type="match status" value="1"/>
</dbReference>
<feature type="domain" description="F-BAR" evidence="9">
    <location>
        <begin position="6"/>
        <end position="279"/>
    </location>
</feature>
<evidence type="ECO:0000256" key="3">
    <source>
        <dbReference type="ARBA" id="ARBA00022833"/>
    </source>
</evidence>
<dbReference type="InterPro" id="IPR001452">
    <property type="entry name" value="SH3_domain"/>
</dbReference>
<keyword evidence="3" id="KW-0862">Zinc</keyword>
<evidence type="ECO:0000256" key="2">
    <source>
        <dbReference type="ARBA" id="ARBA00022723"/>
    </source>
</evidence>
<evidence type="ECO:0000256" key="1">
    <source>
        <dbReference type="ARBA" id="ARBA00022443"/>
    </source>
</evidence>
<dbReference type="PRINTS" id="PR00452">
    <property type="entry name" value="SH3DOMAIN"/>
</dbReference>
<comment type="caution">
    <text evidence="10">The sequence shown here is derived from an EMBL/GenBank/DDBJ whole genome shotgun (WGS) entry which is preliminary data.</text>
</comment>
<feature type="compositionally biased region" description="Low complexity" evidence="6">
    <location>
        <begin position="467"/>
        <end position="480"/>
    </location>
</feature>
<evidence type="ECO:0000259" key="9">
    <source>
        <dbReference type="PROSITE" id="PS51741"/>
    </source>
</evidence>
<dbReference type="Gene3D" id="3.30.60.20">
    <property type="match status" value="1"/>
</dbReference>
<evidence type="ECO:0000256" key="4">
    <source>
        <dbReference type="PROSITE-ProRule" id="PRU00192"/>
    </source>
</evidence>
<reference evidence="10 11" key="1">
    <citation type="journal article" date="2020" name="ISME J.">
        <title>Uncovering the hidden diversity of litter-decomposition mechanisms in mushroom-forming fungi.</title>
        <authorList>
            <person name="Floudas D."/>
            <person name="Bentzer J."/>
            <person name="Ahren D."/>
            <person name="Johansson T."/>
            <person name="Persson P."/>
            <person name="Tunlid A."/>
        </authorList>
    </citation>
    <scope>NUCLEOTIDE SEQUENCE [LARGE SCALE GENOMIC DNA]</scope>
    <source>
        <strain evidence="10 11">CBS 291.85</strain>
    </source>
</reference>
<dbReference type="OrthoDB" id="8783038at2759"/>
<dbReference type="SMART" id="SM00055">
    <property type="entry name" value="FCH"/>
    <property type="match status" value="1"/>
</dbReference>
<dbReference type="Pfam" id="PF14604">
    <property type="entry name" value="SH3_9"/>
    <property type="match status" value="2"/>
</dbReference>
<dbReference type="PROSITE" id="PS51741">
    <property type="entry name" value="F_BAR"/>
    <property type="match status" value="1"/>
</dbReference>
<dbReference type="InterPro" id="IPR035459">
    <property type="entry name" value="Bzz1_SH3_1"/>
</dbReference>
<feature type="domain" description="SH3" evidence="7">
    <location>
        <begin position="573"/>
        <end position="637"/>
    </location>
</feature>
<evidence type="ECO:0000313" key="10">
    <source>
        <dbReference type="EMBL" id="KAF5330266.1"/>
    </source>
</evidence>
<dbReference type="SUPFAM" id="SSF57889">
    <property type="entry name" value="Cysteine-rich domain"/>
    <property type="match status" value="1"/>
</dbReference>
<dbReference type="AlphaFoldDB" id="A0A8H5FB07"/>
<dbReference type="CDD" id="cd00174">
    <property type="entry name" value="SH3"/>
    <property type="match status" value="1"/>
</dbReference>
<dbReference type="Pfam" id="PF00611">
    <property type="entry name" value="FCH"/>
    <property type="match status" value="1"/>
</dbReference>
<dbReference type="PROSITE" id="PS50002">
    <property type="entry name" value="SH3"/>
    <property type="match status" value="2"/>
</dbReference>
<dbReference type="Gene3D" id="2.30.30.40">
    <property type="entry name" value="SH3 Domains"/>
    <property type="match status" value="2"/>
</dbReference>
<keyword evidence="1 4" id="KW-0728">SH3 domain</keyword>
<dbReference type="CDD" id="cd20824">
    <property type="entry name" value="C1_SpBZZ1-like"/>
    <property type="match status" value="1"/>
</dbReference>
<dbReference type="SMART" id="SM00326">
    <property type="entry name" value="SH3"/>
    <property type="match status" value="2"/>
</dbReference>
<protein>
    <submittedName>
        <fullName evidence="10">Uncharacterized protein</fullName>
    </submittedName>
</protein>
<sequence length="637" mass="70915">MVSIGQSYGQSLPDQVDRIAHNLDLHIETIGDVRELFKDRAALEREYAMKLQALTKKASEKKAKTKSVLVLGNDPTKAWNESTLKQSTLNAAYDSILNSMVTSAQDHLNVADVLTTQVVEILKILEKKNEDVQKKEMQYYQKLISDRERTYADRIKSKQKYDEECGELEVNRQKQGRAHDDRHADRAAKQTEQQRNDMLNSKNVYLISTAIANKTKDKFYNTDLVQLQDQLQTLQAKLVERFTKILGHAQALQMTHLDALKGRLTELETTLKSVDPSKDQDLFIEYNIRAFTPPGDWKFEPCATFYDTEEMSTEPAPKVFLQNKLRRCQAKLQELSPVVEAKQRDRDQLVKLVEAYLEDASLGKVDDVHENYLETDHQLTFFRTSECILNTEIDTIVATIGDDVGGQQPHSFKSSSFSIPTTCGYCKTSIWGLSKQGKTCKVCNLSVHSKCELKVPADCAGGMHRQASSSSRLSTSRLTAPVSPNAPTASSFVHPVAEEEVSYPVARVIYDFTSTSEFELSVSEGDSVHVLEPDDGSGWVKVSYPRGAGASGLVPASYLEFGGAATTPSNAQGSGQYVKALYQYEARGSDELELREGDLIELSSGPSGGQNYGEGWWEGYDSAGQKGIFPSNYVVMA</sequence>
<accession>A0A8H5FB07</accession>
<dbReference type="GO" id="GO:0030833">
    <property type="term" value="P:regulation of actin filament polymerization"/>
    <property type="evidence" value="ECO:0007669"/>
    <property type="project" value="TreeGrafter"/>
</dbReference>
<dbReference type="InterPro" id="IPR020454">
    <property type="entry name" value="DAG/PE-bd"/>
</dbReference>
<dbReference type="InterPro" id="IPR002219">
    <property type="entry name" value="PKC_DAG/PE"/>
</dbReference>
<dbReference type="SUPFAM" id="SSF50044">
    <property type="entry name" value="SH3-domain"/>
    <property type="match status" value="2"/>
</dbReference>
<dbReference type="PANTHER" id="PTHR15735:SF21">
    <property type="entry name" value="PROTEIN NERVOUS WRECK"/>
    <property type="match status" value="1"/>
</dbReference>